<reference evidence="2 3" key="1">
    <citation type="submission" date="2014-04" db="EMBL/GenBank/DDBJ databases">
        <title>Evolutionary Origins and Diversification of the Mycorrhizal Mutualists.</title>
        <authorList>
            <consortium name="DOE Joint Genome Institute"/>
            <consortium name="Mycorrhizal Genomics Consortium"/>
            <person name="Kohler A."/>
            <person name="Kuo A."/>
            <person name="Nagy L.G."/>
            <person name="Floudas D."/>
            <person name="Copeland A."/>
            <person name="Barry K.W."/>
            <person name="Cichocki N."/>
            <person name="Veneault-Fourrey C."/>
            <person name="LaButti K."/>
            <person name="Lindquist E.A."/>
            <person name="Lipzen A."/>
            <person name="Lundell T."/>
            <person name="Morin E."/>
            <person name="Murat C."/>
            <person name="Riley R."/>
            <person name="Ohm R."/>
            <person name="Sun H."/>
            <person name="Tunlid A."/>
            <person name="Henrissat B."/>
            <person name="Grigoriev I.V."/>
            <person name="Hibbett D.S."/>
            <person name="Martin F."/>
        </authorList>
    </citation>
    <scope>NUCLEOTIDE SEQUENCE [LARGE SCALE GENOMIC DNA]</scope>
    <source>
        <strain evidence="2 3">Koide BX008</strain>
    </source>
</reference>
<dbReference type="PROSITE" id="PS50181">
    <property type="entry name" value="FBOX"/>
    <property type="match status" value="1"/>
</dbReference>
<dbReference type="InterPro" id="IPR001810">
    <property type="entry name" value="F-box_dom"/>
</dbReference>
<evidence type="ECO:0000259" key="1">
    <source>
        <dbReference type="PROSITE" id="PS50181"/>
    </source>
</evidence>
<dbReference type="HOGENOM" id="CLU_1261210_0_0_1"/>
<keyword evidence="3" id="KW-1185">Reference proteome</keyword>
<accession>A0A0C2WG85</accession>
<dbReference type="STRING" id="946122.A0A0C2WG85"/>
<dbReference type="OrthoDB" id="2745718at2759"/>
<proteinExistence type="predicted"/>
<sequence>MDSISKTTTPDYTTLPATVSVTLPRELVERILLLLDTKSILTCRLANREFNEIIQSSIALQYFLACKAAGVIDNPRSPLSYAERLEALKKREDAWRKLKPMFEMTISVNHRAAFKICRSTEGAYFLSDANWKDLNYCHLTSFPQDNPRWIRIPGHGPALNWSGILVNFVAALYEHDLIVNLISKTRNGTLSTWSFSSFQRESITLSLVILKSTFRDHLK</sequence>
<feature type="domain" description="F-box" evidence="1">
    <location>
        <begin position="17"/>
        <end position="63"/>
    </location>
</feature>
<dbReference type="Gene3D" id="1.20.1280.50">
    <property type="match status" value="1"/>
</dbReference>
<dbReference type="SUPFAM" id="SSF81383">
    <property type="entry name" value="F-box domain"/>
    <property type="match status" value="1"/>
</dbReference>
<dbReference type="Proteomes" id="UP000054549">
    <property type="component" value="Unassembled WGS sequence"/>
</dbReference>
<dbReference type="InterPro" id="IPR036047">
    <property type="entry name" value="F-box-like_dom_sf"/>
</dbReference>
<dbReference type="SMART" id="SM00256">
    <property type="entry name" value="FBOX"/>
    <property type="match status" value="1"/>
</dbReference>
<protein>
    <recommendedName>
        <fullName evidence="1">F-box domain-containing protein</fullName>
    </recommendedName>
</protein>
<dbReference type="AlphaFoldDB" id="A0A0C2WG85"/>
<dbReference type="InParanoid" id="A0A0C2WG85"/>
<name>A0A0C2WG85_AMAMK</name>
<dbReference type="Pfam" id="PF00646">
    <property type="entry name" value="F-box"/>
    <property type="match status" value="1"/>
</dbReference>
<dbReference type="EMBL" id="KN818492">
    <property type="protein sequence ID" value="KIL55621.1"/>
    <property type="molecule type" value="Genomic_DNA"/>
</dbReference>
<evidence type="ECO:0000313" key="3">
    <source>
        <dbReference type="Proteomes" id="UP000054549"/>
    </source>
</evidence>
<gene>
    <name evidence="2" type="ORF">M378DRAFT_17780</name>
</gene>
<evidence type="ECO:0000313" key="2">
    <source>
        <dbReference type="EMBL" id="KIL55621.1"/>
    </source>
</evidence>
<organism evidence="2 3">
    <name type="scientific">Amanita muscaria (strain Koide BX008)</name>
    <dbReference type="NCBI Taxonomy" id="946122"/>
    <lineage>
        <taxon>Eukaryota</taxon>
        <taxon>Fungi</taxon>
        <taxon>Dikarya</taxon>
        <taxon>Basidiomycota</taxon>
        <taxon>Agaricomycotina</taxon>
        <taxon>Agaricomycetes</taxon>
        <taxon>Agaricomycetidae</taxon>
        <taxon>Agaricales</taxon>
        <taxon>Pluteineae</taxon>
        <taxon>Amanitaceae</taxon>
        <taxon>Amanita</taxon>
    </lineage>
</organism>